<evidence type="ECO:0000256" key="1">
    <source>
        <dbReference type="SAM" id="SignalP"/>
    </source>
</evidence>
<evidence type="ECO:0000313" key="4">
    <source>
        <dbReference type="Proteomes" id="UP000683360"/>
    </source>
</evidence>
<dbReference type="EMBL" id="CAJPWZ010002980">
    <property type="protein sequence ID" value="CAG2249679.1"/>
    <property type="molecule type" value="Genomic_DNA"/>
</dbReference>
<dbReference type="Pfam" id="PF00059">
    <property type="entry name" value="Lectin_C"/>
    <property type="match status" value="1"/>
</dbReference>
<dbReference type="PANTHER" id="PTHR45710">
    <property type="entry name" value="C-TYPE LECTIN DOMAIN-CONTAINING PROTEIN 180"/>
    <property type="match status" value="1"/>
</dbReference>
<organism evidence="3 4">
    <name type="scientific">Mytilus edulis</name>
    <name type="common">Blue mussel</name>
    <dbReference type="NCBI Taxonomy" id="6550"/>
    <lineage>
        <taxon>Eukaryota</taxon>
        <taxon>Metazoa</taxon>
        <taxon>Spiralia</taxon>
        <taxon>Lophotrochozoa</taxon>
        <taxon>Mollusca</taxon>
        <taxon>Bivalvia</taxon>
        <taxon>Autobranchia</taxon>
        <taxon>Pteriomorphia</taxon>
        <taxon>Mytilida</taxon>
        <taxon>Mytiloidea</taxon>
        <taxon>Mytilidae</taxon>
        <taxon>Mytilinae</taxon>
        <taxon>Mytilus</taxon>
    </lineage>
</organism>
<evidence type="ECO:0000313" key="3">
    <source>
        <dbReference type="EMBL" id="CAG2249679.1"/>
    </source>
</evidence>
<dbReference type="Gene3D" id="3.10.100.10">
    <property type="entry name" value="Mannose-Binding Protein A, subunit A"/>
    <property type="match status" value="2"/>
</dbReference>
<dbReference type="InterPro" id="IPR016187">
    <property type="entry name" value="CTDL_fold"/>
</dbReference>
<name>A0A8S3V097_MYTED</name>
<reference evidence="3" key="1">
    <citation type="submission" date="2021-03" db="EMBL/GenBank/DDBJ databases">
        <authorList>
            <person name="Bekaert M."/>
        </authorList>
    </citation>
    <scope>NUCLEOTIDE SEQUENCE</scope>
</reference>
<dbReference type="InterPro" id="IPR050828">
    <property type="entry name" value="C-type_lectin/matrix_domain"/>
</dbReference>
<feature type="chain" id="PRO_5035922911" description="C-type lectin domain-containing protein" evidence="1">
    <location>
        <begin position="17"/>
        <end position="362"/>
    </location>
</feature>
<keyword evidence="1" id="KW-0732">Signal</keyword>
<dbReference type="InterPro" id="IPR001304">
    <property type="entry name" value="C-type_lectin-like"/>
</dbReference>
<dbReference type="OrthoDB" id="6110379at2759"/>
<dbReference type="SMART" id="SM00034">
    <property type="entry name" value="CLECT"/>
    <property type="match status" value="1"/>
</dbReference>
<dbReference type="AlphaFoldDB" id="A0A8S3V097"/>
<keyword evidence="4" id="KW-1185">Reference proteome</keyword>
<dbReference type="InterPro" id="IPR016186">
    <property type="entry name" value="C-type_lectin-like/link_sf"/>
</dbReference>
<dbReference type="PANTHER" id="PTHR45710:SF26">
    <property type="entry name" value="RH26557P"/>
    <property type="match status" value="1"/>
</dbReference>
<feature type="signal peptide" evidence="1">
    <location>
        <begin position="1"/>
        <end position="16"/>
    </location>
</feature>
<dbReference type="Proteomes" id="UP000683360">
    <property type="component" value="Unassembled WGS sequence"/>
</dbReference>
<dbReference type="SUPFAM" id="SSF56436">
    <property type="entry name" value="C-type lectin-like"/>
    <property type="match status" value="2"/>
</dbReference>
<gene>
    <name evidence="3" type="ORF">MEDL_61443</name>
</gene>
<comment type="caution">
    <text evidence="3">The sequence shown here is derived from an EMBL/GenBank/DDBJ whole genome shotgun (WGS) entry which is preliminary data.</text>
</comment>
<accession>A0A8S3V097</accession>
<feature type="domain" description="C-type lectin" evidence="2">
    <location>
        <begin position="101"/>
        <end position="214"/>
    </location>
</feature>
<evidence type="ECO:0000259" key="2">
    <source>
        <dbReference type="PROSITE" id="PS50041"/>
    </source>
</evidence>
<protein>
    <recommendedName>
        <fullName evidence="2">C-type lectin domain-containing protein</fullName>
    </recommendedName>
</protein>
<proteinExistence type="predicted"/>
<sequence>MISKIILFLLITGTFGGWTFKKLPQSIPSTWPEQHVYLHASFSLEECVVVCTLYPSCMSVYLHEHTCVGLLSVTPDNSHHSIVDTYYKHSEACEETGFILYNGICLMISEIKLSWYEAQHYCEDKGGHLIVLDSETKHNNCLNFIYNYYNGLQFQFFVGASDLEIEGVWKWITPSSMNYFNFKTPFQPDNDDDKFKSFPANCAVLYSQGTFGSWTFEKITTSIPSTQPVEYVFQYVSYSLEECAAICAQYYACKSIYLHQNLCFGLPSLSTDSSNHGLVNTYTKRTQACAETEFMVFNDVCLMISENKLSWYEAQRYCEDKGGHLIVLDSETKHNSCLDFIYNFCKLIINIRTEIWIEDIRR</sequence>
<dbReference type="PROSITE" id="PS50041">
    <property type="entry name" value="C_TYPE_LECTIN_2"/>
    <property type="match status" value="1"/>
</dbReference>